<dbReference type="RefSeq" id="WP_184855784.1">
    <property type="nucleotide sequence ID" value="NZ_JACHLK010000002.1"/>
</dbReference>
<proteinExistence type="predicted"/>
<dbReference type="Pfam" id="PF12833">
    <property type="entry name" value="HTH_18"/>
    <property type="match status" value="1"/>
</dbReference>
<dbReference type="Pfam" id="PF20240">
    <property type="entry name" value="DUF6597"/>
    <property type="match status" value="1"/>
</dbReference>
<dbReference type="GO" id="GO:0043565">
    <property type="term" value="F:sequence-specific DNA binding"/>
    <property type="evidence" value="ECO:0007669"/>
    <property type="project" value="InterPro"/>
</dbReference>
<keyword evidence="3" id="KW-0804">Transcription</keyword>
<keyword evidence="2 5" id="KW-0238">DNA-binding</keyword>
<name>A0A7X0PAI8_9BURK</name>
<dbReference type="SMART" id="SM00342">
    <property type="entry name" value="HTH_ARAC"/>
    <property type="match status" value="1"/>
</dbReference>
<protein>
    <submittedName>
        <fullName evidence="5">AraC-like DNA-binding protein</fullName>
    </submittedName>
</protein>
<dbReference type="Proteomes" id="UP000575083">
    <property type="component" value="Unassembled WGS sequence"/>
</dbReference>
<evidence type="ECO:0000256" key="3">
    <source>
        <dbReference type="ARBA" id="ARBA00023163"/>
    </source>
</evidence>
<keyword evidence="6" id="KW-1185">Reference proteome</keyword>
<evidence type="ECO:0000259" key="4">
    <source>
        <dbReference type="PROSITE" id="PS01124"/>
    </source>
</evidence>
<comment type="caution">
    <text evidence="5">The sequence shown here is derived from an EMBL/GenBank/DDBJ whole genome shotgun (WGS) entry which is preliminary data.</text>
</comment>
<gene>
    <name evidence="5" type="ORF">HNP48_000997</name>
</gene>
<dbReference type="InterPro" id="IPR050204">
    <property type="entry name" value="AraC_XylS_family_regulators"/>
</dbReference>
<dbReference type="PROSITE" id="PS01124">
    <property type="entry name" value="HTH_ARAC_FAMILY_2"/>
    <property type="match status" value="1"/>
</dbReference>
<evidence type="ECO:0000256" key="2">
    <source>
        <dbReference type="ARBA" id="ARBA00023125"/>
    </source>
</evidence>
<dbReference type="PANTHER" id="PTHR46796">
    <property type="entry name" value="HTH-TYPE TRANSCRIPTIONAL ACTIVATOR RHAS-RELATED"/>
    <property type="match status" value="1"/>
</dbReference>
<sequence>MTERLFLRLDGDASHGPETTVPAHTLRSFAAGERLAGHVAQILVYRETFSDGAEVTERVLPDGAVGLAIHFADGTPGEHQGGVAMGAATAPVQLRWRRSRVHSFSVALRPGAASALLGVPAGELQGMAVPLEALWGRAFTQLRERMAEQPDDAARVSVLRAALEQRLARAARAADPCAVQAAALLSASAGRMKPREAAGAVGLGERRLQQIFRAEIGMAPKAWSRIARLHACLRALRSREPVPSWAALAVDGGFYDQAHLANEFRALCGMSPTEFLARRVPASHSSKT</sequence>
<keyword evidence="1" id="KW-0805">Transcription regulation</keyword>
<evidence type="ECO:0000313" key="5">
    <source>
        <dbReference type="EMBL" id="MBB6558333.1"/>
    </source>
</evidence>
<accession>A0A7X0PAI8</accession>
<dbReference type="Gene3D" id="1.10.10.60">
    <property type="entry name" value="Homeodomain-like"/>
    <property type="match status" value="1"/>
</dbReference>
<evidence type="ECO:0000256" key="1">
    <source>
        <dbReference type="ARBA" id="ARBA00023015"/>
    </source>
</evidence>
<organism evidence="5 6">
    <name type="scientific">Acidovorax soli</name>
    <dbReference type="NCBI Taxonomy" id="592050"/>
    <lineage>
        <taxon>Bacteria</taxon>
        <taxon>Pseudomonadati</taxon>
        <taxon>Pseudomonadota</taxon>
        <taxon>Betaproteobacteria</taxon>
        <taxon>Burkholderiales</taxon>
        <taxon>Comamonadaceae</taxon>
        <taxon>Acidovorax</taxon>
    </lineage>
</organism>
<dbReference type="InterPro" id="IPR046532">
    <property type="entry name" value="DUF6597"/>
</dbReference>
<dbReference type="InterPro" id="IPR018060">
    <property type="entry name" value="HTH_AraC"/>
</dbReference>
<dbReference type="AlphaFoldDB" id="A0A7X0PAI8"/>
<dbReference type="EMBL" id="JACHLK010000002">
    <property type="protein sequence ID" value="MBB6558333.1"/>
    <property type="molecule type" value="Genomic_DNA"/>
</dbReference>
<dbReference type="GO" id="GO:0003700">
    <property type="term" value="F:DNA-binding transcription factor activity"/>
    <property type="evidence" value="ECO:0007669"/>
    <property type="project" value="InterPro"/>
</dbReference>
<feature type="domain" description="HTH araC/xylS-type" evidence="4">
    <location>
        <begin position="196"/>
        <end position="278"/>
    </location>
</feature>
<evidence type="ECO:0000313" key="6">
    <source>
        <dbReference type="Proteomes" id="UP000575083"/>
    </source>
</evidence>
<dbReference type="PANTHER" id="PTHR46796:SF15">
    <property type="entry name" value="BLL1074 PROTEIN"/>
    <property type="match status" value="1"/>
</dbReference>
<reference evidence="5 6" key="1">
    <citation type="submission" date="2020-08" db="EMBL/GenBank/DDBJ databases">
        <title>Functional genomics of gut bacteria from endangered species of beetles.</title>
        <authorList>
            <person name="Carlos-Shanley C."/>
        </authorList>
    </citation>
    <scope>NUCLEOTIDE SEQUENCE [LARGE SCALE GENOMIC DNA]</scope>
    <source>
        <strain evidence="5 6">S00198</strain>
    </source>
</reference>